<dbReference type="Gene3D" id="3.10.20.90">
    <property type="entry name" value="Phosphatidylinositol 3-kinase Catalytic Subunit, Chain A, domain 1"/>
    <property type="match status" value="1"/>
</dbReference>
<evidence type="ECO:0000259" key="1">
    <source>
        <dbReference type="PROSITE" id="PS50053"/>
    </source>
</evidence>
<evidence type="ECO:0000313" key="2">
    <source>
        <dbReference type="EMBL" id="KAF8476432.1"/>
    </source>
</evidence>
<dbReference type="Proteomes" id="UP000759537">
    <property type="component" value="Unassembled WGS sequence"/>
</dbReference>
<dbReference type="PROSITE" id="PS50053">
    <property type="entry name" value="UBIQUITIN_2"/>
    <property type="match status" value="1"/>
</dbReference>
<keyword evidence="3" id="KW-1185">Reference proteome</keyword>
<dbReference type="EMBL" id="WHVB01000015">
    <property type="protein sequence ID" value="KAF8476432.1"/>
    <property type="molecule type" value="Genomic_DNA"/>
</dbReference>
<dbReference type="Pfam" id="PF11976">
    <property type="entry name" value="Rad60-SLD"/>
    <property type="match status" value="1"/>
</dbReference>
<dbReference type="InterPro" id="IPR029071">
    <property type="entry name" value="Ubiquitin-like_domsf"/>
</dbReference>
<comment type="caution">
    <text evidence="2">The sequence shown here is derived from an EMBL/GenBank/DDBJ whole genome shotgun (WGS) entry which is preliminary data.</text>
</comment>
<feature type="domain" description="Ubiquitin-like" evidence="1">
    <location>
        <begin position="11"/>
        <end position="85"/>
    </location>
</feature>
<evidence type="ECO:0000313" key="3">
    <source>
        <dbReference type="Proteomes" id="UP000759537"/>
    </source>
</evidence>
<protein>
    <submittedName>
        <fullName evidence="2">Ubiquitin-related domain-containing protein</fullName>
    </submittedName>
</protein>
<accession>A0A9P5MRT9</accession>
<dbReference type="OrthoDB" id="442921at2759"/>
<proteinExistence type="predicted"/>
<dbReference type="SUPFAM" id="SSF54236">
    <property type="entry name" value="Ubiquitin-like"/>
    <property type="match status" value="1"/>
</dbReference>
<reference evidence="2" key="1">
    <citation type="submission" date="2019-10" db="EMBL/GenBank/DDBJ databases">
        <authorList>
            <consortium name="DOE Joint Genome Institute"/>
            <person name="Kuo A."/>
            <person name="Miyauchi S."/>
            <person name="Kiss E."/>
            <person name="Drula E."/>
            <person name="Kohler A."/>
            <person name="Sanchez-Garcia M."/>
            <person name="Andreopoulos B."/>
            <person name="Barry K.W."/>
            <person name="Bonito G."/>
            <person name="Buee M."/>
            <person name="Carver A."/>
            <person name="Chen C."/>
            <person name="Cichocki N."/>
            <person name="Clum A."/>
            <person name="Culley D."/>
            <person name="Crous P.W."/>
            <person name="Fauchery L."/>
            <person name="Girlanda M."/>
            <person name="Hayes R."/>
            <person name="Keri Z."/>
            <person name="LaButti K."/>
            <person name="Lipzen A."/>
            <person name="Lombard V."/>
            <person name="Magnuson J."/>
            <person name="Maillard F."/>
            <person name="Morin E."/>
            <person name="Murat C."/>
            <person name="Nolan M."/>
            <person name="Ohm R."/>
            <person name="Pangilinan J."/>
            <person name="Pereira M."/>
            <person name="Perotto S."/>
            <person name="Peter M."/>
            <person name="Riley R."/>
            <person name="Sitrit Y."/>
            <person name="Stielow B."/>
            <person name="Szollosi G."/>
            <person name="Zifcakova L."/>
            <person name="Stursova M."/>
            <person name="Spatafora J.W."/>
            <person name="Tedersoo L."/>
            <person name="Vaario L.-M."/>
            <person name="Yamada A."/>
            <person name="Yan M."/>
            <person name="Wang P."/>
            <person name="Xu J."/>
            <person name="Bruns T."/>
            <person name="Baldrian P."/>
            <person name="Vilgalys R."/>
            <person name="Henrissat B."/>
            <person name="Grigoriev I.V."/>
            <person name="Hibbett D."/>
            <person name="Nagy L.G."/>
            <person name="Martin F.M."/>
        </authorList>
    </citation>
    <scope>NUCLEOTIDE SEQUENCE</scope>
    <source>
        <strain evidence="2">Prilba</strain>
    </source>
</reference>
<dbReference type="CDD" id="cd01763">
    <property type="entry name" value="Ubl_SUMO_like"/>
    <property type="match status" value="1"/>
</dbReference>
<reference evidence="2" key="2">
    <citation type="journal article" date="2020" name="Nat. Commun.">
        <title>Large-scale genome sequencing of mycorrhizal fungi provides insights into the early evolution of symbiotic traits.</title>
        <authorList>
            <person name="Miyauchi S."/>
            <person name="Kiss E."/>
            <person name="Kuo A."/>
            <person name="Drula E."/>
            <person name="Kohler A."/>
            <person name="Sanchez-Garcia M."/>
            <person name="Morin E."/>
            <person name="Andreopoulos B."/>
            <person name="Barry K.W."/>
            <person name="Bonito G."/>
            <person name="Buee M."/>
            <person name="Carver A."/>
            <person name="Chen C."/>
            <person name="Cichocki N."/>
            <person name="Clum A."/>
            <person name="Culley D."/>
            <person name="Crous P.W."/>
            <person name="Fauchery L."/>
            <person name="Girlanda M."/>
            <person name="Hayes R.D."/>
            <person name="Keri Z."/>
            <person name="LaButti K."/>
            <person name="Lipzen A."/>
            <person name="Lombard V."/>
            <person name="Magnuson J."/>
            <person name="Maillard F."/>
            <person name="Murat C."/>
            <person name="Nolan M."/>
            <person name="Ohm R.A."/>
            <person name="Pangilinan J."/>
            <person name="Pereira M.F."/>
            <person name="Perotto S."/>
            <person name="Peter M."/>
            <person name="Pfister S."/>
            <person name="Riley R."/>
            <person name="Sitrit Y."/>
            <person name="Stielow J.B."/>
            <person name="Szollosi G."/>
            <person name="Zifcakova L."/>
            <person name="Stursova M."/>
            <person name="Spatafora J.W."/>
            <person name="Tedersoo L."/>
            <person name="Vaario L.M."/>
            <person name="Yamada A."/>
            <person name="Yan M."/>
            <person name="Wang P."/>
            <person name="Xu J."/>
            <person name="Bruns T."/>
            <person name="Baldrian P."/>
            <person name="Vilgalys R."/>
            <person name="Dunand C."/>
            <person name="Henrissat B."/>
            <person name="Grigoriev I.V."/>
            <person name="Hibbett D."/>
            <person name="Nagy L.G."/>
            <person name="Martin F.M."/>
        </authorList>
    </citation>
    <scope>NUCLEOTIDE SEQUENCE</scope>
    <source>
        <strain evidence="2">Prilba</strain>
    </source>
</reference>
<sequence>MSEPEDSKPKLNLIISHSGTQVTVKVKANMPFKKIFEVAEKRFGKDPGSLRFVYDGERLSPTETPAERSMEDGDVIDALLQQLGGGSRLHP</sequence>
<name>A0A9P5MRT9_9AGAM</name>
<dbReference type="SMART" id="SM00213">
    <property type="entry name" value="UBQ"/>
    <property type="match status" value="1"/>
</dbReference>
<organism evidence="2 3">
    <name type="scientific">Russula ochroleuca</name>
    <dbReference type="NCBI Taxonomy" id="152965"/>
    <lineage>
        <taxon>Eukaryota</taxon>
        <taxon>Fungi</taxon>
        <taxon>Dikarya</taxon>
        <taxon>Basidiomycota</taxon>
        <taxon>Agaricomycotina</taxon>
        <taxon>Agaricomycetes</taxon>
        <taxon>Russulales</taxon>
        <taxon>Russulaceae</taxon>
        <taxon>Russula</taxon>
    </lineage>
</organism>
<gene>
    <name evidence="2" type="ORF">DFH94DRAFT_111429</name>
</gene>
<dbReference type="InterPro" id="IPR000626">
    <property type="entry name" value="Ubiquitin-like_dom"/>
</dbReference>
<dbReference type="PANTHER" id="PTHR10562">
    <property type="entry name" value="SMALL UBIQUITIN-RELATED MODIFIER"/>
    <property type="match status" value="1"/>
</dbReference>
<dbReference type="AlphaFoldDB" id="A0A9P5MRT9"/>
<dbReference type="InterPro" id="IPR022617">
    <property type="entry name" value="Rad60/SUMO-like_dom"/>
</dbReference>